<feature type="active site" description="Charge relay system" evidence="9">
    <location>
        <position position="151"/>
    </location>
</feature>
<dbReference type="GO" id="GO:0006508">
    <property type="term" value="P:proteolysis"/>
    <property type="evidence" value="ECO:0007669"/>
    <property type="project" value="UniProtKB-KW"/>
</dbReference>
<dbReference type="InterPro" id="IPR034197">
    <property type="entry name" value="Peptidases_S8_3"/>
</dbReference>
<dbReference type="Proteomes" id="UP001459277">
    <property type="component" value="Unassembled WGS sequence"/>
</dbReference>
<evidence type="ECO:0000259" key="12">
    <source>
        <dbReference type="Pfam" id="PF17766"/>
    </source>
</evidence>
<dbReference type="InterPro" id="IPR041469">
    <property type="entry name" value="Subtilisin-like_FN3"/>
</dbReference>
<feature type="domain" description="Subtilisin-like protease fibronectin type-III" evidence="12">
    <location>
        <begin position="654"/>
        <end position="733"/>
    </location>
</feature>
<keyword evidence="14" id="KW-1185">Reference proteome</keyword>
<evidence type="ECO:0000256" key="7">
    <source>
        <dbReference type="ARBA" id="ARBA00022825"/>
    </source>
</evidence>
<evidence type="ECO:0008006" key="15">
    <source>
        <dbReference type="Google" id="ProtNLM"/>
    </source>
</evidence>
<dbReference type="GO" id="GO:0005576">
    <property type="term" value="C:extracellular region"/>
    <property type="evidence" value="ECO:0007669"/>
    <property type="project" value="UniProtKB-SubCell"/>
</dbReference>
<evidence type="ECO:0000313" key="14">
    <source>
        <dbReference type="Proteomes" id="UP001459277"/>
    </source>
</evidence>
<feature type="domain" description="Inhibitor I9" evidence="11">
    <location>
        <begin position="43"/>
        <end position="121"/>
    </location>
</feature>
<dbReference type="GO" id="GO:0004252">
    <property type="term" value="F:serine-type endopeptidase activity"/>
    <property type="evidence" value="ECO:0007669"/>
    <property type="project" value="UniProtKB-UniRule"/>
</dbReference>
<evidence type="ECO:0000259" key="10">
    <source>
        <dbReference type="Pfam" id="PF00082"/>
    </source>
</evidence>
<feature type="active site" description="Charge relay system" evidence="8 9">
    <location>
        <position position="942"/>
    </location>
</feature>
<dbReference type="Pfam" id="PF17766">
    <property type="entry name" value="fn3_6"/>
    <property type="match status" value="2"/>
</dbReference>
<accession>A0AAW2CXT8</accession>
<dbReference type="SUPFAM" id="SSF52743">
    <property type="entry name" value="Subtilisin-like"/>
    <property type="match status" value="2"/>
</dbReference>
<comment type="caution">
    <text evidence="13">The sequence shown here is derived from an EMBL/GenBank/DDBJ whole genome shotgun (WGS) entry which is preliminary data.</text>
</comment>
<dbReference type="PROSITE" id="PS00138">
    <property type="entry name" value="SUBTILASE_SER"/>
    <property type="match status" value="2"/>
</dbReference>
<dbReference type="InterPro" id="IPR015500">
    <property type="entry name" value="Peptidase_S8_subtilisin-rel"/>
</dbReference>
<dbReference type="Gene3D" id="3.30.70.80">
    <property type="entry name" value="Peptidase S8 propeptide/proteinase inhibitor I9"/>
    <property type="match status" value="2"/>
</dbReference>
<proteinExistence type="inferred from homology"/>
<dbReference type="Pfam" id="PF00082">
    <property type="entry name" value="Peptidase_S8"/>
    <property type="match status" value="2"/>
</dbReference>
<feature type="domain" description="Inhibitor I9" evidence="11">
    <location>
        <begin position="770"/>
        <end position="847"/>
    </location>
</feature>
<keyword evidence="6 9" id="KW-0378">Hydrolase</keyword>
<evidence type="ECO:0000256" key="2">
    <source>
        <dbReference type="ARBA" id="ARBA00011073"/>
    </source>
</evidence>
<keyword evidence="5" id="KW-0732">Signal</keyword>
<reference evidence="13 14" key="1">
    <citation type="submission" date="2024-01" db="EMBL/GenBank/DDBJ databases">
        <title>A telomere-to-telomere, gap-free genome of sweet tea (Lithocarpus litseifolius).</title>
        <authorList>
            <person name="Zhou J."/>
        </authorList>
    </citation>
    <scope>NUCLEOTIDE SEQUENCE [LARGE SCALE GENOMIC DNA]</scope>
    <source>
        <strain evidence="13">Zhou-2022a</strain>
        <tissue evidence="13">Leaf</tissue>
    </source>
</reference>
<feature type="domain" description="Subtilisin-like protease fibronectin type-III" evidence="12">
    <location>
        <begin position="1378"/>
        <end position="1476"/>
    </location>
</feature>
<dbReference type="InterPro" id="IPR036852">
    <property type="entry name" value="Peptidase_S8/S53_dom_sf"/>
</dbReference>
<evidence type="ECO:0000256" key="8">
    <source>
        <dbReference type="PIRSR" id="PIRSR615500-1"/>
    </source>
</evidence>
<evidence type="ECO:0000259" key="11">
    <source>
        <dbReference type="Pfam" id="PF05922"/>
    </source>
</evidence>
<comment type="similarity">
    <text evidence="2 9">Belongs to the peptidase S8 family.</text>
</comment>
<comment type="subcellular location">
    <subcellularLocation>
        <location evidence="1">Secreted</location>
    </subcellularLocation>
</comment>
<keyword evidence="3" id="KW-0964">Secreted</keyword>
<organism evidence="13 14">
    <name type="scientific">Lithocarpus litseifolius</name>
    <dbReference type="NCBI Taxonomy" id="425828"/>
    <lineage>
        <taxon>Eukaryota</taxon>
        <taxon>Viridiplantae</taxon>
        <taxon>Streptophyta</taxon>
        <taxon>Embryophyta</taxon>
        <taxon>Tracheophyta</taxon>
        <taxon>Spermatophyta</taxon>
        <taxon>Magnoliopsida</taxon>
        <taxon>eudicotyledons</taxon>
        <taxon>Gunneridae</taxon>
        <taxon>Pentapetalae</taxon>
        <taxon>rosids</taxon>
        <taxon>fabids</taxon>
        <taxon>Fagales</taxon>
        <taxon>Fagaceae</taxon>
        <taxon>Lithocarpus</taxon>
    </lineage>
</organism>
<name>A0AAW2CXT8_9ROSI</name>
<protein>
    <recommendedName>
        <fullName evidence="15">Subtilisin-like protease SBT4.14</fullName>
    </recommendedName>
</protein>
<dbReference type="CDD" id="cd04852">
    <property type="entry name" value="Peptidases_S8_3"/>
    <property type="match status" value="2"/>
</dbReference>
<keyword evidence="4 9" id="KW-0645">Protease</keyword>
<dbReference type="GO" id="GO:0009609">
    <property type="term" value="P:response to symbiotic bacterium"/>
    <property type="evidence" value="ECO:0007669"/>
    <property type="project" value="UniProtKB-ARBA"/>
</dbReference>
<feature type="domain" description="Peptidase S8/S53" evidence="10">
    <location>
        <begin position="869"/>
        <end position="1319"/>
    </location>
</feature>
<dbReference type="InterPro" id="IPR045051">
    <property type="entry name" value="SBT"/>
</dbReference>
<dbReference type="FunFam" id="3.40.50.200:FF:000006">
    <property type="entry name" value="Subtilisin-like protease SBT1.5"/>
    <property type="match status" value="2"/>
</dbReference>
<dbReference type="Gene3D" id="3.50.30.30">
    <property type="match status" value="2"/>
</dbReference>
<gene>
    <name evidence="13" type="ORF">SO802_016380</name>
</gene>
<feature type="domain" description="Peptidase S8/S53" evidence="10">
    <location>
        <begin position="143"/>
        <end position="594"/>
    </location>
</feature>
<feature type="active site" description="Charge relay system" evidence="9">
    <location>
        <position position="545"/>
    </location>
</feature>
<keyword evidence="7 9" id="KW-0720">Serine protease</keyword>
<evidence type="ECO:0000256" key="6">
    <source>
        <dbReference type="ARBA" id="ARBA00022801"/>
    </source>
</evidence>
<evidence type="ECO:0000256" key="1">
    <source>
        <dbReference type="ARBA" id="ARBA00004613"/>
    </source>
</evidence>
<dbReference type="FunFam" id="3.30.70.80:FF:000002">
    <property type="entry name" value="Subtilisin-like protease SBT5.3"/>
    <property type="match status" value="2"/>
</dbReference>
<evidence type="ECO:0000313" key="13">
    <source>
        <dbReference type="EMBL" id="KAL0002599.1"/>
    </source>
</evidence>
<feature type="active site" description="Charge relay system" evidence="8 9">
    <location>
        <position position="877"/>
    </location>
</feature>
<sequence length="1481" mass="158560">MRLYKANIVNMFREKGFHASTLCFLLFLIGLVGVIGGEQKKFYIIYLGDHPAVDKDHATQTHNHLLSSVKGSENDVKESMVHSYHYSFNAFAAKLSEDEAQKLASMDQVLSVIPNQYHKLHTTRSWDFVGLPQIAKRNLKTERDIVVGLLDTGITPQSKSFKDDGFGPPPKKWKGSCGHFANFSGCNNKLIGAKYFKLDRLPDPADILSPVDVEGHGTHTSSTLAGNVVPNASLYGLANGTARGAVPSARVAVYKVCWVSSGCSDMDILAAFDAAAYDGVDVISISIAGGSANYTTGSISIGAFHAMKKGIITVASAGNDGPSLLSVSNHAPWILTVAASGIDRDFRNDVHLGNGRNITGHGVSTFNPGKELYPLISGADAARNTSTKEDAVYCMEGSLDPAKVKGRLVYCKLAEAGSESVVKGIGGVGAIIESDQFLDFDVAKIFMAPGTIVNGTIGEFINEYTKSTKTPSAVIYRTHETKRAPAPFVPLFSSRGPNPGSLHILKPDIAAPGVNILAAFTPLRSLTGLKGDTQFSEFTILSGTSMACPHIAGVVAYVKSFHPAWSPAAIKSAILTTAKPMSRRVNEDGEFAFGAGQVSPTRAVNPGLVYDMDEMSYIQFLCREGYSRSNLPILVGPQPINCSNIVPGLGSDALNYPTMQLSLKNKQEPTIGVFRRRVTNVGQAISIYNATIIAPKGVEITVEPMTLSFTSVLQKRSFKVVVKAQPTTSMVSAGIRLGLWGERRCIVRSMRETESGGLVGVIGDEQKKFYIVYLGDRPEDKDNATKTHVHLLSSVKGSQIDAKDSMVYSYCNSFNAFAAKLYEDEAQKLASMDQVFSVIQNRYHKLHTTRSWDFSGLPQTAKRKLKTESDIIVGLLDTGITPQSKSFKDDGLGPPPKKWKGSCGQFANFSGCNNKLIGAKYFKLDRVPDPADIFSPVDVDGHGTHTSSTLAGNVVPNASLYGLANGTARGAVPSARIAMYKVCWVSFGCSDMDILAAFDAAAYDGVDVISISIGGGNVNYTTDSISIGAFHAMKNGIITVASAGNDGPNLASVSNSAPWILTVAASGIDRDFRSKVHLGNGRNVTGLGVSTFNPKKELYPLIRGADAALNSESKESALFCTEDSLDPAKVNGSLVYCKLGTRGSDSVVKGIGGVGTIIESDQIYDAAEIFMAPGTMVDGTIGEVIDDYLKSTKTPSAVIYRTHATKRAPAPFVAAFSSRGPNPGSLHILKPDVAAPGVNILAAFTPMRSLTGLKGDTQFSDFTIMSGTSMACPHIAGVAAYVKSFHPDWSPAAVKSAILTTAKPISRRVNDDGEFAFGAGQMNPTRAVNPGLIYDMDEMSYIQFLCREGYSGSTLPTLVGPQHINCSKIIPGLGYDALNYPTMQLSLKNKQEPTTGVFRRRVTNVGQAISIYNATIIAPKGVEITVKPMTLSFTRVLQKRSFKVVVRANPKMSSIMVSGSLVWKSSRHIVKSPIVIYSPQG</sequence>
<dbReference type="PANTHER" id="PTHR10795">
    <property type="entry name" value="PROPROTEIN CONVERTASE SUBTILISIN/KEXIN"/>
    <property type="match status" value="1"/>
</dbReference>
<dbReference type="EMBL" id="JAZDWU010000005">
    <property type="protein sequence ID" value="KAL0002599.1"/>
    <property type="molecule type" value="Genomic_DNA"/>
</dbReference>
<evidence type="ECO:0000256" key="3">
    <source>
        <dbReference type="ARBA" id="ARBA00022525"/>
    </source>
</evidence>
<dbReference type="InterPro" id="IPR000209">
    <property type="entry name" value="Peptidase_S8/S53_dom"/>
</dbReference>
<feature type="active site" description="Charge relay system" evidence="9">
    <location>
        <position position="216"/>
    </location>
</feature>
<feature type="active site" description="Charge relay system" evidence="8 9">
    <location>
        <position position="1269"/>
    </location>
</feature>
<evidence type="ECO:0000256" key="9">
    <source>
        <dbReference type="PROSITE-ProRule" id="PRU01240"/>
    </source>
</evidence>
<dbReference type="PROSITE" id="PS51892">
    <property type="entry name" value="SUBTILASE"/>
    <property type="match status" value="2"/>
</dbReference>
<dbReference type="Gene3D" id="2.60.40.2310">
    <property type="match status" value="2"/>
</dbReference>
<evidence type="ECO:0000256" key="4">
    <source>
        <dbReference type="ARBA" id="ARBA00022670"/>
    </source>
</evidence>
<dbReference type="InterPro" id="IPR010259">
    <property type="entry name" value="S8pro/Inhibitor_I9"/>
</dbReference>
<dbReference type="PRINTS" id="PR00723">
    <property type="entry name" value="SUBTILISIN"/>
</dbReference>
<dbReference type="Gene3D" id="3.40.50.200">
    <property type="entry name" value="Peptidase S8/S53 domain"/>
    <property type="match status" value="2"/>
</dbReference>
<evidence type="ECO:0000256" key="5">
    <source>
        <dbReference type="ARBA" id="ARBA00022729"/>
    </source>
</evidence>
<dbReference type="CDD" id="cd02120">
    <property type="entry name" value="PA_subtilisin_like"/>
    <property type="match status" value="2"/>
</dbReference>
<dbReference type="InterPro" id="IPR037045">
    <property type="entry name" value="S8pro/Inhibitor_I9_sf"/>
</dbReference>
<dbReference type="Pfam" id="PF05922">
    <property type="entry name" value="Inhibitor_I9"/>
    <property type="match status" value="2"/>
</dbReference>
<dbReference type="InterPro" id="IPR023828">
    <property type="entry name" value="Peptidase_S8_Ser-AS"/>
</dbReference>